<proteinExistence type="predicted"/>
<sequence>TADGYFGWFVGKNRILKSNSSSIEYGDDQVIFWFRIREEVFFNKEDGVHGEKIIGAIVGALRCNISSGSVIPN</sequence>
<keyword evidence="2" id="KW-1185">Reference proteome</keyword>
<organism evidence="1 2">
    <name type="scientific">Racocetra persica</name>
    <dbReference type="NCBI Taxonomy" id="160502"/>
    <lineage>
        <taxon>Eukaryota</taxon>
        <taxon>Fungi</taxon>
        <taxon>Fungi incertae sedis</taxon>
        <taxon>Mucoromycota</taxon>
        <taxon>Glomeromycotina</taxon>
        <taxon>Glomeromycetes</taxon>
        <taxon>Diversisporales</taxon>
        <taxon>Gigasporaceae</taxon>
        <taxon>Racocetra</taxon>
    </lineage>
</organism>
<feature type="non-terminal residue" evidence="1">
    <location>
        <position position="1"/>
    </location>
</feature>
<dbReference type="EMBL" id="CAJVQC010035628">
    <property type="protein sequence ID" value="CAG8759521.1"/>
    <property type="molecule type" value="Genomic_DNA"/>
</dbReference>
<evidence type="ECO:0000313" key="1">
    <source>
        <dbReference type="EMBL" id="CAG8759521.1"/>
    </source>
</evidence>
<protein>
    <submittedName>
        <fullName evidence="1">6515_t:CDS:1</fullName>
    </submittedName>
</protein>
<reference evidence="1" key="1">
    <citation type="submission" date="2021-06" db="EMBL/GenBank/DDBJ databases">
        <authorList>
            <person name="Kallberg Y."/>
            <person name="Tangrot J."/>
            <person name="Rosling A."/>
        </authorList>
    </citation>
    <scope>NUCLEOTIDE SEQUENCE</scope>
    <source>
        <strain evidence="1">MA461A</strain>
    </source>
</reference>
<name>A0ACA9QNF6_9GLOM</name>
<comment type="caution">
    <text evidence="1">The sequence shown here is derived from an EMBL/GenBank/DDBJ whole genome shotgun (WGS) entry which is preliminary data.</text>
</comment>
<evidence type="ECO:0000313" key="2">
    <source>
        <dbReference type="Proteomes" id="UP000789920"/>
    </source>
</evidence>
<gene>
    <name evidence="1" type="ORF">RPERSI_LOCUS15076</name>
</gene>
<accession>A0ACA9QNF6</accession>
<dbReference type="Proteomes" id="UP000789920">
    <property type="component" value="Unassembled WGS sequence"/>
</dbReference>